<gene>
    <name evidence="3" type="ORF">LSH36_233g05047</name>
</gene>
<dbReference type="Proteomes" id="UP001208570">
    <property type="component" value="Unassembled WGS sequence"/>
</dbReference>
<evidence type="ECO:0000256" key="1">
    <source>
        <dbReference type="SAM" id="MobiDB-lite"/>
    </source>
</evidence>
<feature type="region of interest" description="Disordered" evidence="1">
    <location>
        <begin position="503"/>
        <end position="526"/>
    </location>
</feature>
<feature type="domain" description="NADAR" evidence="2">
    <location>
        <begin position="128"/>
        <end position="262"/>
    </location>
</feature>
<name>A0AAD9JM19_9ANNE</name>
<proteinExistence type="predicted"/>
<reference evidence="3" key="1">
    <citation type="journal article" date="2023" name="Mol. Biol. Evol.">
        <title>Third-Generation Sequencing Reveals the Adaptive Role of the Epigenome in Three Deep-Sea Polychaetes.</title>
        <authorList>
            <person name="Perez M."/>
            <person name="Aroh O."/>
            <person name="Sun Y."/>
            <person name="Lan Y."/>
            <person name="Juniper S.K."/>
            <person name="Young C.R."/>
            <person name="Angers B."/>
            <person name="Qian P.Y."/>
        </authorList>
    </citation>
    <scope>NUCLEOTIDE SEQUENCE</scope>
    <source>
        <strain evidence="3">P08H-3</strain>
    </source>
</reference>
<dbReference type="InterPro" id="IPR037238">
    <property type="entry name" value="YbiA-like_sf"/>
</dbReference>
<protein>
    <recommendedName>
        <fullName evidence="2">NADAR domain-containing protein</fullName>
    </recommendedName>
</protein>
<comment type="caution">
    <text evidence="3">The sequence shown here is derived from an EMBL/GenBank/DDBJ whole genome shotgun (WGS) entry which is preliminary data.</text>
</comment>
<feature type="region of interest" description="Disordered" evidence="1">
    <location>
        <begin position="1"/>
        <end position="71"/>
    </location>
</feature>
<feature type="compositionally biased region" description="Basic residues" evidence="1">
    <location>
        <begin position="7"/>
        <end position="17"/>
    </location>
</feature>
<sequence>MADSKSSVRRKHKRSHKEKWIEKSSSNDESTPRKIKIQRDLKESKLNSTVMPQGKSTRESTTVSEGESTRKRHLEEYMIGPMPLSCTGTTSFPPPKKRSREEVEIPPSKRQRWWKVPPPKDFRGFAGKNDVLSNFYPCRLYVYGMTFGSTEHAYQWRKARIMGNAEAADRIYHAEHAGKAKRIANQYFRGTDLSTWIPQRIPVMKQLLRAKARCCKPFRDELRNTGDRLIAEIVPGEKYWGLGDGTGENVMGKLLMELRSNLDDVLKADPDEDGKLIDMPYPAIYQSLSTRNAKRSREEVEIPPSKRQRRWKVPPPEDFRGFAGKNDVLSNFYPCRLYVYGMMFGSTEHAYQWRKARIMGNAEAADRIYRAEHAGKAKRIANQYFRGTDLSTWIPQRIPVMKQLLRAKARCCKPFRDELRNTGDRLIAEIVPGEKYWGLGDGTGENVMGKLLMELRSNLDDALKADPDEDGKLIDMPYPAIHQSPSTRNAKLSREEVEIPLSKRQRRWKVPPPEDFRGFAGKNDLL</sequence>
<organism evidence="3 4">
    <name type="scientific">Paralvinella palmiformis</name>
    <dbReference type="NCBI Taxonomy" id="53620"/>
    <lineage>
        <taxon>Eukaryota</taxon>
        <taxon>Metazoa</taxon>
        <taxon>Spiralia</taxon>
        <taxon>Lophotrochozoa</taxon>
        <taxon>Annelida</taxon>
        <taxon>Polychaeta</taxon>
        <taxon>Sedentaria</taxon>
        <taxon>Canalipalpata</taxon>
        <taxon>Terebellida</taxon>
        <taxon>Terebelliformia</taxon>
        <taxon>Alvinellidae</taxon>
        <taxon>Paralvinella</taxon>
    </lineage>
</organism>
<dbReference type="AlphaFoldDB" id="A0AAD9JM19"/>
<evidence type="ECO:0000313" key="4">
    <source>
        <dbReference type="Proteomes" id="UP001208570"/>
    </source>
</evidence>
<feature type="compositionally biased region" description="Basic and acidic residues" evidence="1">
    <location>
        <begin position="18"/>
        <end position="45"/>
    </location>
</feature>
<dbReference type="CDD" id="cd15457">
    <property type="entry name" value="NADAR"/>
    <property type="match status" value="2"/>
</dbReference>
<feature type="region of interest" description="Disordered" evidence="1">
    <location>
        <begin position="84"/>
        <end position="112"/>
    </location>
</feature>
<feature type="compositionally biased region" description="Polar residues" evidence="1">
    <location>
        <begin position="46"/>
        <end position="66"/>
    </location>
</feature>
<dbReference type="EMBL" id="JAODUP010000233">
    <property type="protein sequence ID" value="KAK2155704.1"/>
    <property type="molecule type" value="Genomic_DNA"/>
</dbReference>
<dbReference type="SUPFAM" id="SSF143990">
    <property type="entry name" value="YbiA-like"/>
    <property type="match status" value="2"/>
</dbReference>
<keyword evidence="4" id="KW-1185">Reference proteome</keyword>
<accession>A0AAD9JM19</accession>
<dbReference type="InterPro" id="IPR012816">
    <property type="entry name" value="NADAR"/>
</dbReference>
<evidence type="ECO:0000313" key="3">
    <source>
        <dbReference type="EMBL" id="KAK2155704.1"/>
    </source>
</evidence>
<dbReference type="Gene3D" id="1.10.357.40">
    <property type="entry name" value="YbiA-like"/>
    <property type="match status" value="2"/>
</dbReference>
<evidence type="ECO:0000259" key="2">
    <source>
        <dbReference type="Pfam" id="PF08719"/>
    </source>
</evidence>
<feature type="domain" description="NADAR" evidence="2">
    <location>
        <begin position="325"/>
        <end position="459"/>
    </location>
</feature>
<dbReference type="Pfam" id="PF08719">
    <property type="entry name" value="NADAR"/>
    <property type="match status" value="2"/>
</dbReference>